<name>A0A6J7NW91_9ZZZZ</name>
<feature type="domain" description="HTH cro/C1-type" evidence="1">
    <location>
        <begin position="13"/>
        <end position="64"/>
    </location>
</feature>
<proteinExistence type="predicted"/>
<dbReference type="Gene3D" id="1.10.260.40">
    <property type="entry name" value="lambda repressor-like DNA-binding domains"/>
    <property type="match status" value="1"/>
</dbReference>
<evidence type="ECO:0000259" key="1">
    <source>
        <dbReference type="PROSITE" id="PS50943"/>
    </source>
</evidence>
<sequence>MPTVRAIGAAAHRRRKDLGLSQAQAALAAGVSRKWLSEFERGKPSAELGLVLRMLESLGLVLAIAVNESEAPLAPSAETWSQPIDLDALLDAYRLSGHRA</sequence>
<dbReference type="InterPro" id="IPR010982">
    <property type="entry name" value="Lambda_DNA-bd_dom_sf"/>
</dbReference>
<reference evidence="2" key="1">
    <citation type="submission" date="2020-05" db="EMBL/GenBank/DDBJ databases">
        <authorList>
            <person name="Chiriac C."/>
            <person name="Salcher M."/>
            <person name="Ghai R."/>
            <person name="Kavagutti S V."/>
        </authorList>
    </citation>
    <scope>NUCLEOTIDE SEQUENCE</scope>
</reference>
<dbReference type="PROSITE" id="PS50943">
    <property type="entry name" value="HTH_CROC1"/>
    <property type="match status" value="1"/>
</dbReference>
<dbReference type="SUPFAM" id="SSF47413">
    <property type="entry name" value="lambda repressor-like DNA-binding domains"/>
    <property type="match status" value="1"/>
</dbReference>
<dbReference type="InterPro" id="IPR001387">
    <property type="entry name" value="Cro/C1-type_HTH"/>
</dbReference>
<protein>
    <submittedName>
        <fullName evidence="2">Unannotated protein</fullName>
    </submittedName>
</protein>
<dbReference type="SMART" id="SM00530">
    <property type="entry name" value="HTH_XRE"/>
    <property type="match status" value="1"/>
</dbReference>
<dbReference type="EMBL" id="CAFBOM010000201">
    <property type="protein sequence ID" value="CAB4994214.1"/>
    <property type="molecule type" value="Genomic_DNA"/>
</dbReference>
<evidence type="ECO:0000313" key="2">
    <source>
        <dbReference type="EMBL" id="CAB4994214.1"/>
    </source>
</evidence>
<organism evidence="2">
    <name type="scientific">freshwater metagenome</name>
    <dbReference type="NCBI Taxonomy" id="449393"/>
    <lineage>
        <taxon>unclassified sequences</taxon>
        <taxon>metagenomes</taxon>
        <taxon>ecological metagenomes</taxon>
    </lineage>
</organism>
<accession>A0A6J7NW91</accession>
<dbReference type="Pfam" id="PF13560">
    <property type="entry name" value="HTH_31"/>
    <property type="match status" value="1"/>
</dbReference>
<dbReference type="EMBL" id="CAFBPD010000302">
    <property type="protein sequence ID" value="CAB5024039.1"/>
    <property type="molecule type" value="Genomic_DNA"/>
</dbReference>
<gene>
    <name evidence="2" type="ORF">UFOPK3957_01180</name>
    <name evidence="3" type="ORF">UFOPK4061_01563</name>
</gene>
<dbReference type="AlphaFoldDB" id="A0A6J7NW91"/>
<evidence type="ECO:0000313" key="3">
    <source>
        <dbReference type="EMBL" id="CAB5024039.1"/>
    </source>
</evidence>
<dbReference type="GO" id="GO:0003677">
    <property type="term" value="F:DNA binding"/>
    <property type="evidence" value="ECO:0007669"/>
    <property type="project" value="InterPro"/>
</dbReference>